<reference evidence="2" key="1">
    <citation type="journal article" date="2008" name="Nat. Genet.">
        <title>The Pristionchus pacificus genome provides a unique perspective on nematode lifestyle and parasitism.</title>
        <authorList>
            <person name="Dieterich C."/>
            <person name="Clifton S.W."/>
            <person name="Schuster L.N."/>
            <person name="Chinwalla A."/>
            <person name="Delehaunty K."/>
            <person name="Dinkelacker I."/>
            <person name="Fulton L."/>
            <person name="Fulton R."/>
            <person name="Godfrey J."/>
            <person name="Minx P."/>
            <person name="Mitreva M."/>
            <person name="Roeseler W."/>
            <person name="Tian H."/>
            <person name="Witte H."/>
            <person name="Yang S.P."/>
            <person name="Wilson R.K."/>
            <person name="Sommer R.J."/>
        </authorList>
    </citation>
    <scope>NUCLEOTIDE SEQUENCE [LARGE SCALE GENOMIC DNA]</scope>
    <source>
        <strain evidence="2">PS312</strain>
    </source>
</reference>
<accession>A0A8R1Z699</accession>
<dbReference type="AlphaFoldDB" id="A0A2A6C113"/>
<dbReference type="Proteomes" id="UP000005239">
    <property type="component" value="Unassembled WGS sequence"/>
</dbReference>
<organism evidence="1 2">
    <name type="scientific">Pristionchus pacificus</name>
    <name type="common">Parasitic nematode worm</name>
    <dbReference type="NCBI Taxonomy" id="54126"/>
    <lineage>
        <taxon>Eukaryota</taxon>
        <taxon>Metazoa</taxon>
        <taxon>Ecdysozoa</taxon>
        <taxon>Nematoda</taxon>
        <taxon>Chromadorea</taxon>
        <taxon>Rhabditida</taxon>
        <taxon>Rhabditina</taxon>
        <taxon>Diplogasteromorpha</taxon>
        <taxon>Diplogasteroidea</taxon>
        <taxon>Neodiplogasteridae</taxon>
        <taxon>Pristionchus</taxon>
    </lineage>
</organism>
<name>A0A2A6C113_PRIPA</name>
<gene>
    <name evidence="1" type="primary">WBGene00284246</name>
</gene>
<evidence type="ECO:0000313" key="1">
    <source>
        <dbReference type="EnsemblMetazoa" id="PPA45877.1"/>
    </source>
</evidence>
<dbReference type="EnsemblMetazoa" id="PPA45877.1">
    <property type="protein sequence ID" value="PPA45877.1"/>
    <property type="gene ID" value="WBGene00284246"/>
</dbReference>
<proteinExistence type="predicted"/>
<accession>A0A2A6C113</accession>
<evidence type="ECO:0000313" key="2">
    <source>
        <dbReference type="Proteomes" id="UP000005239"/>
    </source>
</evidence>
<protein>
    <submittedName>
        <fullName evidence="1">Uncharacterized protein</fullName>
    </submittedName>
</protein>
<keyword evidence="2" id="KW-1185">Reference proteome</keyword>
<reference evidence="1" key="2">
    <citation type="submission" date="2022-06" db="UniProtKB">
        <authorList>
            <consortium name="EnsemblMetazoa"/>
        </authorList>
    </citation>
    <scope>IDENTIFICATION</scope>
    <source>
        <strain evidence="1">PS312</strain>
    </source>
</reference>
<sequence length="61" mass="7182">MVEFELETRWMMSSALANQWLSMGANGEEELWNRVKQGRKEDVKHDALRERHCDAGIRDYG</sequence>